<comment type="subcellular location">
    <subcellularLocation>
        <location evidence="1">Cytoplasm</location>
    </subcellularLocation>
</comment>
<keyword evidence="6" id="KW-0131">Cell cycle</keyword>
<dbReference type="Gene3D" id="6.10.250.660">
    <property type="match status" value="1"/>
</dbReference>
<evidence type="ECO:0000256" key="6">
    <source>
        <dbReference type="ARBA" id="ARBA00023306"/>
    </source>
</evidence>
<sequence length="199" mass="22390">MSSPVDPGRVRLQPDALTADEVRAATFRQSPLGWRGYSEDDVQEFLERVATALEAVERDNSALRTEVERLRSFYRDHGTDVDRVAGRTPARHHPSPLVREVDRYSDTLVDVAAGCADSTAADDAETCERDLYHARVRARVYVEDLISSFLSDPHTRSRADDELRLVARWMRGFGEALLAQVDAMVLVADNHLRSPAAWR</sequence>
<evidence type="ECO:0000313" key="10">
    <source>
        <dbReference type="Proteomes" id="UP000722989"/>
    </source>
</evidence>
<evidence type="ECO:0000256" key="1">
    <source>
        <dbReference type="ARBA" id="ARBA00004496"/>
    </source>
</evidence>
<dbReference type="EMBL" id="JAATVY010000019">
    <property type="protein sequence ID" value="NJC72525.1"/>
    <property type="molecule type" value="Genomic_DNA"/>
</dbReference>
<dbReference type="InterPro" id="IPR007793">
    <property type="entry name" value="DivIVA_fam"/>
</dbReference>
<dbReference type="Pfam" id="PF05103">
    <property type="entry name" value="DivIVA"/>
    <property type="match status" value="1"/>
</dbReference>
<dbReference type="Proteomes" id="UP000722989">
    <property type="component" value="Unassembled WGS sequence"/>
</dbReference>
<evidence type="ECO:0000256" key="3">
    <source>
        <dbReference type="ARBA" id="ARBA00022490"/>
    </source>
</evidence>
<comment type="caution">
    <text evidence="9">The sequence shown here is derived from an EMBL/GenBank/DDBJ whole genome shotgun (WGS) entry which is preliminary data.</text>
</comment>
<evidence type="ECO:0000256" key="2">
    <source>
        <dbReference type="ARBA" id="ARBA00018787"/>
    </source>
</evidence>
<dbReference type="NCBIfam" id="TIGR03544">
    <property type="entry name" value="DivI1A_domain"/>
    <property type="match status" value="1"/>
</dbReference>
<feature type="coiled-coil region" evidence="8">
    <location>
        <begin position="46"/>
        <end position="73"/>
    </location>
</feature>
<evidence type="ECO:0000256" key="8">
    <source>
        <dbReference type="SAM" id="Coils"/>
    </source>
</evidence>
<accession>A0ABX0Y2F2</accession>
<keyword evidence="10" id="KW-1185">Reference proteome</keyword>
<evidence type="ECO:0000256" key="5">
    <source>
        <dbReference type="ARBA" id="ARBA00023054"/>
    </source>
</evidence>
<name>A0ABX0Y2F2_9ACTN</name>
<gene>
    <name evidence="9" type="ORF">HC031_22800</name>
</gene>
<proteinExistence type="predicted"/>
<keyword evidence="3" id="KW-0963">Cytoplasm</keyword>
<evidence type="ECO:0000313" key="9">
    <source>
        <dbReference type="EMBL" id="NJC72525.1"/>
    </source>
</evidence>
<organism evidence="9 10">
    <name type="scientific">Planosporangium thailandense</name>
    <dbReference type="NCBI Taxonomy" id="765197"/>
    <lineage>
        <taxon>Bacteria</taxon>
        <taxon>Bacillati</taxon>
        <taxon>Actinomycetota</taxon>
        <taxon>Actinomycetes</taxon>
        <taxon>Micromonosporales</taxon>
        <taxon>Micromonosporaceae</taxon>
        <taxon>Planosporangium</taxon>
    </lineage>
</organism>
<evidence type="ECO:0000256" key="4">
    <source>
        <dbReference type="ARBA" id="ARBA00022618"/>
    </source>
</evidence>
<keyword evidence="4" id="KW-0132">Cell division</keyword>
<dbReference type="InterPro" id="IPR019933">
    <property type="entry name" value="DivIVA_domain"/>
</dbReference>
<protein>
    <recommendedName>
        <fullName evidence="2">Cell wall synthesis protein Wag31</fullName>
    </recommendedName>
    <alternativeName>
        <fullName evidence="7">Antigen 84</fullName>
    </alternativeName>
</protein>
<evidence type="ECO:0000256" key="7">
    <source>
        <dbReference type="ARBA" id="ARBA00031737"/>
    </source>
</evidence>
<keyword evidence="5 8" id="KW-0175">Coiled coil</keyword>
<dbReference type="RefSeq" id="WP_167927433.1">
    <property type="nucleotide sequence ID" value="NZ_JAATVY010000019.1"/>
</dbReference>
<reference evidence="9 10" key="1">
    <citation type="submission" date="2020-03" db="EMBL/GenBank/DDBJ databases">
        <title>WGS of the type strain of Planosporangium spp.</title>
        <authorList>
            <person name="Thawai C."/>
        </authorList>
    </citation>
    <scope>NUCLEOTIDE SEQUENCE [LARGE SCALE GENOMIC DNA]</scope>
    <source>
        <strain evidence="9 10">TBRC 5610</strain>
    </source>
</reference>